<proteinExistence type="predicted"/>
<dbReference type="KEGG" id="asag:FGM00_10210"/>
<accession>A0A5B7SPL8</accession>
<sequence>MLHTSGLAHQTELSGNIVLLCRFLRKKSFNITATEEADALTALSFLPIHSEDYFREALKSVLTKSRLQHIKFDEYYHEFKEQLKKAADSKVKELPEEKQKPEKKSKQAQFEALKDWLNLKTSEEEKEVAAFNDVESLTKKDFLDLSEDEVRLMMRVLQKMARQLAHQKSRLRKKSKKRQQLDVKQTIRTNMRKGGEIQQLVFTKKKDRKLKLVLLCDVSRSMDLYSRFFIHLIYAFQNAYDKIETFVFSTALHQVSELLNNNEFDQAFQMISERVPHWSGGTTIGSCLHDFTQNFGHGMLDKKTIVLMLSDGWDTGEPAVMKEAMKAIHKKSKKVIWLNPLAGSADFSPEVIGMKTALPYIDVLASAHNLESLKQVLVQLRTKRNLLKRQFI</sequence>
<gene>
    <name evidence="1" type="ORF">FGM00_10210</name>
</gene>
<dbReference type="EMBL" id="CP040710">
    <property type="protein sequence ID" value="QCX00467.1"/>
    <property type="molecule type" value="Genomic_DNA"/>
</dbReference>
<dbReference type="RefSeq" id="WP_138852812.1">
    <property type="nucleotide sequence ID" value="NZ_CP040710.1"/>
</dbReference>
<dbReference type="AlphaFoldDB" id="A0A5B7SPL8"/>
<organism evidence="1 2">
    <name type="scientific">Aggregatimonas sangjinii</name>
    <dbReference type="NCBI Taxonomy" id="2583587"/>
    <lineage>
        <taxon>Bacteria</taxon>
        <taxon>Pseudomonadati</taxon>
        <taxon>Bacteroidota</taxon>
        <taxon>Flavobacteriia</taxon>
        <taxon>Flavobacteriales</taxon>
        <taxon>Flavobacteriaceae</taxon>
        <taxon>Aggregatimonas</taxon>
    </lineage>
</organism>
<dbReference type="Gene3D" id="3.40.50.410">
    <property type="entry name" value="von Willebrand factor, type A domain"/>
    <property type="match status" value="1"/>
</dbReference>
<dbReference type="SUPFAM" id="SSF53300">
    <property type="entry name" value="vWA-like"/>
    <property type="match status" value="1"/>
</dbReference>
<dbReference type="PANTHER" id="PTHR39338:SF6">
    <property type="entry name" value="BLL5662 PROTEIN"/>
    <property type="match status" value="1"/>
</dbReference>
<protein>
    <submittedName>
        <fullName evidence="1">VWA domain-containing protein</fullName>
    </submittedName>
</protein>
<dbReference type="OrthoDB" id="9790469at2"/>
<evidence type="ECO:0000313" key="1">
    <source>
        <dbReference type="EMBL" id="QCX00467.1"/>
    </source>
</evidence>
<dbReference type="InterPro" id="IPR008912">
    <property type="entry name" value="Uncharacterised_CoxE"/>
</dbReference>
<reference evidence="1 2" key="1">
    <citation type="submission" date="2019-05" db="EMBL/GenBank/DDBJ databases">
        <title>Genome sequencing of F202Z8.</title>
        <authorList>
            <person name="Kwon Y.M."/>
        </authorList>
    </citation>
    <scope>NUCLEOTIDE SEQUENCE [LARGE SCALE GENOMIC DNA]</scope>
    <source>
        <strain evidence="1 2">F202Z8</strain>
    </source>
</reference>
<evidence type="ECO:0000313" key="2">
    <source>
        <dbReference type="Proteomes" id="UP000310017"/>
    </source>
</evidence>
<dbReference type="InterPro" id="IPR036465">
    <property type="entry name" value="vWFA_dom_sf"/>
</dbReference>
<dbReference type="Proteomes" id="UP000310017">
    <property type="component" value="Chromosome"/>
</dbReference>
<dbReference type="PIRSF" id="PIRSF010256">
    <property type="entry name" value="CoxE_vWa"/>
    <property type="match status" value="1"/>
</dbReference>
<dbReference type="CDD" id="cd00198">
    <property type="entry name" value="vWFA"/>
    <property type="match status" value="1"/>
</dbReference>
<name>A0A5B7SPL8_9FLAO</name>
<dbReference type="InterPro" id="IPR011195">
    <property type="entry name" value="UCP010256"/>
</dbReference>
<keyword evidence="2" id="KW-1185">Reference proteome</keyword>
<dbReference type="Pfam" id="PF05762">
    <property type="entry name" value="VWA_CoxE"/>
    <property type="match status" value="1"/>
</dbReference>
<dbReference type="PANTHER" id="PTHR39338">
    <property type="entry name" value="BLL5662 PROTEIN-RELATED"/>
    <property type="match status" value="1"/>
</dbReference>